<dbReference type="GO" id="GO:0000455">
    <property type="term" value="P:enzyme-directed rRNA pseudouridine synthesis"/>
    <property type="evidence" value="ECO:0007669"/>
    <property type="project" value="TreeGrafter"/>
</dbReference>
<evidence type="ECO:0000256" key="3">
    <source>
        <dbReference type="PROSITE-ProRule" id="PRU00182"/>
    </source>
</evidence>
<comment type="similarity">
    <text evidence="2">Belongs to the pseudouridine synthase RluA family.</text>
</comment>
<dbReference type="PROSITE" id="PS01129">
    <property type="entry name" value="PSI_RLU"/>
    <property type="match status" value="1"/>
</dbReference>
<dbReference type="Gene3D" id="3.30.2350.10">
    <property type="entry name" value="Pseudouridine synthase"/>
    <property type="match status" value="1"/>
</dbReference>
<proteinExistence type="inferred from homology"/>
<evidence type="ECO:0000259" key="5">
    <source>
        <dbReference type="Pfam" id="PF00849"/>
    </source>
</evidence>
<evidence type="ECO:0000313" key="6">
    <source>
        <dbReference type="EMBL" id="EEH56910.1"/>
    </source>
</evidence>
<feature type="domain" description="Pseudouridine synthase RsuA/RluA-like" evidence="5">
    <location>
        <begin position="179"/>
        <end position="325"/>
    </location>
</feature>
<feature type="region of interest" description="Disordered" evidence="4">
    <location>
        <begin position="22"/>
        <end position="51"/>
    </location>
</feature>
<gene>
    <name evidence="6" type="ORF">MICPUCDRAFT_58001</name>
</gene>
<comment type="catalytic activity">
    <reaction evidence="1">
        <text>a uridine in RNA = a pseudouridine in RNA</text>
        <dbReference type="Rhea" id="RHEA:48348"/>
        <dbReference type="Rhea" id="RHEA-COMP:12068"/>
        <dbReference type="Rhea" id="RHEA-COMP:12069"/>
        <dbReference type="ChEBI" id="CHEBI:65314"/>
        <dbReference type="ChEBI" id="CHEBI:65315"/>
    </reaction>
</comment>
<dbReference type="PROSITE" id="PS50889">
    <property type="entry name" value="S4"/>
    <property type="match status" value="1"/>
</dbReference>
<feature type="region of interest" description="Disordered" evidence="4">
    <location>
        <begin position="371"/>
        <end position="393"/>
    </location>
</feature>
<dbReference type="GeneID" id="9684273"/>
<reference evidence="6 7" key="1">
    <citation type="journal article" date="2009" name="Science">
        <title>Green evolution and dynamic adaptations revealed by genomes of the marine picoeukaryotes Micromonas.</title>
        <authorList>
            <person name="Worden A.Z."/>
            <person name="Lee J.H."/>
            <person name="Mock T."/>
            <person name="Rouze P."/>
            <person name="Simmons M.P."/>
            <person name="Aerts A.L."/>
            <person name="Allen A.E."/>
            <person name="Cuvelier M.L."/>
            <person name="Derelle E."/>
            <person name="Everett M.V."/>
            <person name="Foulon E."/>
            <person name="Grimwood J."/>
            <person name="Gundlach H."/>
            <person name="Henrissat B."/>
            <person name="Napoli C."/>
            <person name="McDonald S.M."/>
            <person name="Parker M.S."/>
            <person name="Rombauts S."/>
            <person name="Salamov A."/>
            <person name="Von Dassow P."/>
            <person name="Badger J.H."/>
            <person name="Coutinho P.M."/>
            <person name="Demir E."/>
            <person name="Dubchak I."/>
            <person name="Gentemann C."/>
            <person name="Eikrem W."/>
            <person name="Gready J.E."/>
            <person name="John U."/>
            <person name="Lanier W."/>
            <person name="Lindquist E.A."/>
            <person name="Lucas S."/>
            <person name="Mayer K.F."/>
            <person name="Moreau H."/>
            <person name="Not F."/>
            <person name="Otillar R."/>
            <person name="Panaud O."/>
            <person name="Pangilinan J."/>
            <person name="Paulsen I."/>
            <person name="Piegu B."/>
            <person name="Poliakov A."/>
            <person name="Robbens S."/>
            <person name="Schmutz J."/>
            <person name="Toulza E."/>
            <person name="Wyss T."/>
            <person name="Zelensky A."/>
            <person name="Zhou K."/>
            <person name="Armbrust E.V."/>
            <person name="Bhattacharya D."/>
            <person name="Goodenough U.W."/>
            <person name="Van de Peer Y."/>
            <person name="Grigoriev I.V."/>
        </authorList>
    </citation>
    <scope>NUCLEOTIDE SEQUENCE [LARGE SCALE GENOMIC DNA]</scope>
    <source>
        <strain evidence="6 7">CCMP1545</strain>
    </source>
</reference>
<dbReference type="Pfam" id="PF00849">
    <property type="entry name" value="PseudoU_synth_2"/>
    <property type="match status" value="1"/>
</dbReference>
<dbReference type="InterPro" id="IPR050188">
    <property type="entry name" value="RluA_PseudoU_synthase"/>
</dbReference>
<evidence type="ECO:0000256" key="4">
    <source>
        <dbReference type="SAM" id="MobiDB-lite"/>
    </source>
</evidence>
<evidence type="ECO:0000256" key="2">
    <source>
        <dbReference type="ARBA" id="ARBA00010876"/>
    </source>
</evidence>
<dbReference type="RefSeq" id="XP_003058455.1">
    <property type="nucleotide sequence ID" value="XM_003058409.1"/>
</dbReference>
<dbReference type="GO" id="GO:0009982">
    <property type="term" value="F:pseudouridine synthase activity"/>
    <property type="evidence" value="ECO:0007669"/>
    <property type="project" value="InterPro"/>
</dbReference>
<evidence type="ECO:0000256" key="1">
    <source>
        <dbReference type="ARBA" id="ARBA00000073"/>
    </source>
</evidence>
<dbReference type="eggNOG" id="KOG1919">
    <property type="taxonomic scope" value="Eukaryota"/>
</dbReference>
<dbReference type="KEGG" id="mpp:MICPUCDRAFT_58001"/>
<dbReference type="SUPFAM" id="SSF55120">
    <property type="entry name" value="Pseudouridine synthase"/>
    <property type="match status" value="1"/>
</dbReference>
<dbReference type="EMBL" id="GG663739">
    <property type="protein sequence ID" value="EEH56910.1"/>
    <property type="molecule type" value="Genomic_DNA"/>
</dbReference>
<accession>C1MTA9</accession>
<name>C1MTA9_MICPC</name>
<feature type="compositionally biased region" description="Gly residues" evidence="4">
    <location>
        <begin position="375"/>
        <end position="384"/>
    </location>
</feature>
<keyword evidence="7" id="KW-1185">Reference proteome</keyword>
<organism evidence="7">
    <name type="scientific">Micromonas pusilla (strain CCMP1545)</name>
    <name type="common">Picoplanktonic green alga</name>
    <dbReference type="NCBI Taxonomy" id="564608"/>
    <lineage>
        <taxon>Eukaryota</taxon>
        <taxon>Viridiplantae</taxon>
        <taxon>Chlorophyta</taxon>
        <taxon>Mamiellophyceae</taxon>
        <taxon>Mamiellales</taxon>
        <taxon>Mamiellaceae</taxon>
        <taxon>Micromonas</taxon>
    </lineage>
</organism>
<dbReference type="InterPro" id="IPR006224">
    <property type="entry name" value="PsdUridine_synth_RluA-like_CS"/>
</dbReference>
<evidence type="ECO:0000313" key="7">
    <source>
        <dbReference type="Proteomes" id="UP000001876"/>
    </source>
</evidence>
<dbReference type="InterPro" id="IPR006145">
    <property type="entry name" value="PsdUridine_synth_RsuA/RluA"/>
</dbReference>
<dbReference type="InterPro" id="IPR020103">
    <property type="entry name" value="PsdUridine_synth_cat_dom_sf"/>
</dbReference>
<dbReference type="OrthoDB" id="424794at2759"/>
<sequence length="417" mass="44780">MGEKLLYRTHLISVTGRHIVPAPGRGMSRVAPTPTPAPPRRTARVPSTSTRASARVEAMASSSASARFATVATGIVPPLPDDDADADAELDVAPDDGRWNLAKATLAAFPERYPTLTAARKAVRRGELRVDGVPRKGDYRVAAGAAVSVVARVSSGDALDVRDLPSDLPRLEIAYEDNHMAVIVKPEGMPSVGDGAWNAERALPYYLRETRRVEGALSRPRPVHRLDAATSGLLVCAKTRLAMTSLSVAFARREPKKRYRAVLAGAAGGWESGSEGVADAPLEGKPCVTRWRVDRVAPCSRHGRVTLMDFAPETGRTHQLRRHAAESLRCPIVGDFRYTKKSDDAFGGLDDRDGLFLAAVEISLPPSATPWINRGGEGAFAGEGEGGDDDDDDDGWLRVRIDDPEKFARRLGGVVVA</sequence>
<dbReference type="GO" id="GO:0003723">
    <property type="term" value="F:RNA binding"/>
    <property type="evidence" value="ECO:0007669"/>
    <property type="project" value="UniProtKB-KW"/>
</dbReference>
<dbReference type="AlphaFoldDB" id="C1MTA9"/>
<protein>
    <submittedName>
        <fullName evidence="6">Predicted protein</fullName>
    </submittedName>
</protein>
<dbReference type="CDD" id="cd02869">
    <property type="entry name" value="PseudoU_synth_RluA_like"/>
    <property type="match status" value="1"/>
</dbReference>
<dbReference type="OMA" id="ATPWINR"/>
<dbReference type="PANTHER" id="PTHR21600:SF87">
    <property type="entry name" value="RNA PSEUDOURIDYLATE SYNTHASE DOMAIN-CONTAINING PROTEIN 1"/>
    <property type="match status" value="1"/>
</dbReference>
<dbReference type="PANTHER" id="PTHR21600">
    <property type="entry name" value="MITOCHONDRIAL RNA PSEUDOURIDINE SYNTHASE"/>
    <property type="match status" value="1"/>
</dbReference>
<keyword evidence="3" id="KW-0694">RNA-binding</keyword>
<dbReference type="Proteomes" id="UP000001876">
    <property type="component" value="Unassembled WGS sequence"/>
</dbReference>